<comment type="caution">
    <text evidence="1">The sequence shown here is derived from an EMBL/GenBank/DDBJ whole genome shotgun (WGS) entry which is preliminary data.</text>
</comment>
<dbReference type="AlphaFoldDB" id="A0A6V7GUS0"/>
<dbReference type="Proteomes" id="UP000752696">
    <property type="component" value="Unassembled WGS sequence"/>
</dbReference>
<gene>
    <name evidence="1" type="ORF">MHI_LOCUS62656</name>
</gene>
<feature type="non-terminal residue" evidence="1">
    <location>
        <position position="1"/>
    </location>
</feature>
<feature type="non-terminal residue" evidence="1">
    <location>
        <position position="105"/>
    </location>
</feature>
<keyword evidence="2" id="KW-1185">Reference proteome</keyword>
<protein>
    <submittedName>
        <fullName evidence="1">Uncharacterized protein</fullName>
    </submittedName>
</protein>
<reference evidence="1" key="1">
    <citation type="submission" date="2020-07" db="EMBL/GenBank/DDBJ databases">
        <authorList>
            <person name="Nazaruddin N."/>
        </authorList>
    </citation>
    <scope>NUCLEOTIDE SEQUENCE</scope>
</reference>
<dbReference type="OrthoDB" id="10549796at2759"/>
<sequence length="105" mass="11848">FHLERGPPTCSRDFLDTRYLGHATGHLTGFQNPRDSFSTRAARFSWLVVKKRGAKLHLWSSFSNACMFTFRTPPAIRCWNVRPLVGATQYPPSPFPLLPVISVAS</sequence>
<evidence type="ECO:0000313" key="2">
    <source>
        <dbReference type="Proteomes" id="UP000752696"/>
    </source>
</evidence>
<organism evidence="1 2">
    <name type="scientific">Heterotrigona itama</name>
    <dbReference type="NCBI Taxonomy" id="395501"/>
    <lineage>
        <taxon>Eukaryota</taxon>
        <taxon>Metazoa</taxon>
        <taxon>Ecdysozoa</taxon>
        <taxon>Arthropoda</taxon>
        <taxon>Hexapoda</taxon>
        <taxon>Insecta</taxon>
        <taxon>Pterygota</taxon>
        <taxon>Neoptera</taxon>
        <taxon>Endopterygota</taxon>
        <taxon>Hymenoptera</taxon>
        <taxon>Apocrita</taxon>
        <taxon>Aculeata</taxon>
        <taxon>Apoidea</taxon>
        <taxon>Anthophila</taxon>
        <taxon>Apidae</taxon>
        <taxon>Heterotrigona</taxon>
    </lineage>
</organism>
<evidence type="ECO:0000313" key="1">
    <source>
        <dbReference type="EMBL" id="CAD1468667.1"/>
    </source>
</evidence>
<dbReference type="EMBL" id="CAJDYZ010001062">
    <property type="protein sequence ID" value="CAD1468667.1"/>
    <property type="molecule type" value="Genomic_DNA"/>
</dbReference>
<accession>A0A6V7GUS0</accession>
<name>A0A6V7GUS0_9HYME</name>
<proteinExistence type="predicted"/>